<evidence type="ECO:0000313" key="2">
    <source>
        <dbReference type="EMBL" id="AOY87859.1"/>
    </source>
</evidence>
<accession>A0A1D9GJS9</accession>
<dbReference type="InterPro" id="IPR036380">
    <property type="entry name" value="Isochorismatase-like_sf"/>
</dbReference>
<sequence>MLMKAEQSTLVLIDLQEKLMPAISHGQEVIDQSLLLATIAGLLNIPVLATEQVPDKLGRNVEAVRELCQQTIEKYHFDACPDGLIDTLPEGRQHIVIGGCETHVCMMQTALSLLDAGFKVWVVADATGSRNEFDRDVALDRLHQSGAKIVTVEMVAFEWMRHCRHPRFRDIQTLLK</sequence>
<dbReference type="Proteomes" id="UP000177445">
    <property type="component" value="Chromosome"/>
</dbReference>
<feature type="domain" description="Isochorismatase-like" evidence="1">
    <location>
        <begin position="9"/>
        <end position="153"/>
    </location>
</feature>
<dbReference type="Gene3D" id="3.40.50.850">
    <property type="entry name" value="Isochorismatase-like"/>
    <property type="match status" value="1"/>
</dbReference>
<protein>
    <submittedName>
        <fullName evidence="2">Isochorismatase</fullName>
    </submittedName>
</protein>
<dbReference type="SUPFAM" id="SSF52499">
    <property type="entry name" value="Isochorismatase-like hydrolases"/>
    <property type="match status" value="1"/>
</dbReference>
<dbReference type="PANTHER" id="PTHR14119:SF3">
    <property type="entry name" value="ISOCHORISMATASE DOMAIN-CONTAINING PROTEIN 2"/>
    <property type="match status" value="1"/>
</dbReference>
<dbReference type="EMBL" id="CP017715">
    <property type="protein sequence ID" value="AOY87859.1"/>
    <property type="molecule type" value="Genomic_DNA"/>
</dbReference>
<dbReference type="OrthoDB" id="9796958at2"/>
<reference evidence="2 3" key="1">
    <citation type="submission" date="2016-10" db="EMBL/GenBank/DDBJ databases">
        <title>Marinobacter salinus sp. nov., a moderately halophilic bacterium isolated from a tidal flat environment.</title>
        <authorList>
            <person name="Park S.-J."/>
        </authorList>
    </citation>
    <scope>NUCLEOTIDE SEQUENCE [LARGE SCALE GENOMIC DNA]</scope>
    <source>
        <strain evidence="2 3">Hb8</strain>
    </source>
</reference>
<dbReference type="InterPro" id="IPR000868">
    <property type="entry name" value="Isochorismatase-like_dom"/>
</dbReference>
<dbReference type="AlphaFoldDB" id="A0A1D9GJS9"/>
<name>A0A1D9GJS9_9GAMM</name>
<evidence type="ECO:0000313" key="3">
    <source>
        <dbReference type="Proteomes" id="UP000177445"/>
    </source>
</evidence>
<keyword evidence="3" id="KW-1185">Reference proteome</keyword>
<dbReference type="RefSeq" id="WP_070967572.1">
    <property type="nucleotide sequence ID" value="NZ_CP017715.1"/>
</dbReference>
<proteinExistence type="predicted"/>
<dbReference type="InterPro" id="IPR050993">
    <property type="entry name" value="Isochorismatase_domain"/>
</dbReference>
<organism evidence="2 3">
    <name type="scientific">Marinobacter salinus</name>
    <dbReference type="NCBI Taxonomy" id="1874317"/>
    <lineage>
        <taxon>Bacteria</taxon>
        <taxon>Pseudomonadati</taxon>
        <taxon>Pseudomonadota</taxon>
        <taxon>Gammaproteobacteria</taxon>
        <taxon>Pseudomonadales</taxon>
        <taxon>Marinobacteraceae</taxon>
        <taxon>Marinobacter</taxon>
    </lineage>
</organism>
<gene>
    <name evidence="2" type="ORF">BKP64_06575</name>
</gene>
<dbReference type="STRING" id="1874317.BKP64_06575"/>
<dbReference type="KEGG" id="msq:BKP64_06575"/>
<dbReference type="Pfam" id="PF00857">
    <property type="entry name" value="Isochorismatase"/>
    <property type="match status" value="1"/>
</dbReference>
<evidence type="ECO:0000259" key="1">
    <source>
        <dbReference type="Pfam" id="PF00857"/>
    </source>
</evidence>
<dbReference type="PANTHER" id="PTHR14119">
    <property type="entry name" value="HYDROLASE"/>
    <property type="match status" value="1"/>
</dbReference>